<keyword evidence="2" id="KW-1185">Reference proteome</keyword>
<proteinExistence type="predicted"/>
<protein>
    <submittedName>
        <fullName evidence="1">Uncharacterized protein</fullName>
    </submittedName>
</protein>
<name>A0A518IG23_9PLAN</name>
<sequence>MARVVSIIPKTPANSAITFVVYKILMTPLSKLVRYQIGVVPTKNGKYLQYYIVQEQFNRRFIQSGRLEMTILSMNFFIEGT</sequence>
<dbReference type="KEGG" id="gfm:Enr17x_40840"/>
<gene>
    <name evidence="1" type="ORF">Enr17x_40840</name>
</gene>
<reference evidence="1 2" key="1">
    <citation type="submission" date="2019-03" db="EMBL/GenBank/DDBJ databases">
        <title>Deep-cultivation of Planctomycetes and their phenomic and genomic characterization uncovers novel biology.</title>
        <authorList>
            <person name="Wiegand S."/>
            <person name="Jogler M."/>
            <person name="Boedeker C."/>
            <person name="Pinto D."/>
            <person name="Vollmers J."/>
            <person name="Rivas-Marin E."/>
            <person name="Kohn T."/>
            <person name="Peeters S.H."/>
            <person name="Heuer A."/>
            <person name="Rast P."/>
            <person name="Oberbeckmann S."/>
            <person name="Bunk B."/>
            <person name="Jeske O."/>
            <person name="Meyerdierks A."/>
            <person name="Storesund J.E."/>
            <person name="Kallscheuer N."/>
            <person name="Luecker S."/>
            <person name="Lage O.M."/>
            <person name="Pohl T."/>
            <person name="Merkel B.J."/>
            <person name="Hornburger P."/>
            <person name="Mueller R.-W."/>
            <person name="Bruemmer F."/>
            <person name="Labrenz M."/>
            <person name="Spormann A.M."/>
            <person name="Op den Camp H."/>
            <person name="Overmann J."/>
            <person name="Amann R."/>
            <person name="Jetten M.S.M."/>
            <person name="Mascher T."/>
            <person name="Medema M.H."/>
            <person name="Devos D.P."/>
            <person name="Kaster A.-K."/>
            <person name="Ovreas L."/>
            <person name="Rohde M."/>
            <person name="Galperin M.Y."/>
            <person name="Jogler C."/>
        </authorList>
    </citation>
    <scope>NUCLEOTIDE SEQUENCE [LARGE SCALE GENOMIC DNA]</scope>
    <source>
        <strain evidence="1 2">Enr17</strain>
    </source>
</reference>
<evidence type="ECO:0000313" key="1">
    <source>
        <dbReference type="EMBL" id="QDV52025.1"/>
    </source>
</evidence>
<dbReference type="AlphaFoldDB" id="A0A518IG23"/>
<accession>A0A518IG23</accession>
<dbReference type="Proteomes" id="UP000318313">
    <property type="component" value="Chromosome"/>
</dbReference>
<evidence type="ECO:0000313" key="2">
    <source>
        <dbReference type="Proteomes" id="UP000318313"/>
    </source>
</evidence>
<dbReference type="EMBL" id="CP037452">
    <property type="protein sequence ID" value="QDV52025.1"/>
    <property type="molecule type" value="Genomic_DNA"/>
</dbReference>
<organism evidence="1 2">
    <name type="scientific">Gimesia fumaroli</name>
    <dbReference type="NCBI Taxonomy" id="2527976"/>
    <lineage>
        <taxon>Bacteria</taxon>
        <taxon>Pseudomonadati</taxon>
        <taxon>Planctomycetota</taxon>
        <taxon>Planctomycetia</taxon>
        <taxon>Planctomycetales</taxon>
        <taxon>Planctomycetaceae</taxon>
        <taxon>Gimesia</taxon>
    </lineage>
</organism>